<gene>
    <name evidence="2" type="ORF">O181_064929</name>
</gene>
<comment type="caution">
    <text evidence="2">The sequence shown here is derived from an EMBL/GenBank/DDBJ whole genome shotgun (WGS) entry which is preliminary data.</text>
</comment>
<feature type="compositionally biased region" description="Low complexity" evidence="1">
    <location>
        <begin position="760"/>
        <end position="774"/>
    </location>
</feature>
<organism evidence="2 3">
    <name type="scientific">Austropuccinia psidii MF-1</name>
    <dbReference type="NCBI Taxonomy" id="1389203"/>
    <lineage>
        <taxon>Eukaryota</taxon>
        <taxon>Fungi</taxon>
        <taxon>Dikarya</taxon>
        <taxon>Basidiomycota</taxon>
        <taxon>Pucciniomycotina</taxon>
        <taxon>Pucciniomycetes</taxon>
        <taxon>Pucciniales</taxon>
        <taxon>Sphaerophragmiaceae</taxon>
        <taxon>Austropuccinia</taxon>
    </lineage>
</organism>
<feature type="compositionally biased region" description="Polar residues" evidence="1">
    <location>
        <begin position="728"/>
        <end position="737"/>
    </location>
</feature>
<evidence type="ECO:0000256" key="1">
    <source>
        <dbReference type="SAM" id="MobiDB-lite"/>
    </source>
</evidence>
<accession>A0A9Q3EQI0</accession>
<dbReference type="OrthoDB" id="10691164at2759"/>
<sequence length="939" mass="106034">MSSSSSSLTNLLPNLLPNLQFRFNHASKSAIYSNLLDLIIWYPFFTIKNNRSWSCLLNFSKLWFFNLNQQRQNFLHPATYQPPYYHLDFDDFNFLANTPISNDLVKSTSKALTWTWDLAQTEIVIKLIFDRISDCWLAGLSDHLSNQDISLNPFQWLIGMLETLDFLTRVIQNFENFQHQKSYIFNFSSFSTLFKIYNFNSSSINIHGFHRAWNQIRSLIVQIIFRIYPESNIRSTAILALPFNDIPNYHTLALKSFLISILYDFWYPLDDSNNDLLFPPQPQPFSIFKLNQLQRSQLPWRQFIPKNSTPSRNSLYHLIKSHPPSIHRLRPAGDPNQILLENILTNSLLEDHNLNQNQHHQNHHGGEMVQILNVMVANTTQTNQNLEQLLHATTPSIPTLNSIITNPSILPDSIPSHLLINPNALLPIPSLNLTQSSSNNLSSTSSSNISSSNQHQVLIHDDQDQTNSSDSSDSTLSSNCTPFGLKFIMEENSSEIESTISSNCSLDSHNTPSDLDFEKEQDFFQVESNPSSDDDDAQISLLLTSHSPYTSPQILPSTSTLQNHILPQPILSNSLKRSNLELFNSLVPASKLKQKRSQSSSPVASTSKSLLPNDDYEIKSQLPRKRSRSESPSQITNFSNNSLATVPDHSVPEPSVTRLNSKSPNLPFSQVSFESPKTPSDNNQRNMNTHTKLNHPKVLTSAAPSKRKRQTVQDDQDSNLRASKRITRSNSNHQQGLINLPKSKKQTKVDLLEAKTTMPSKSSIRSSSNQQLQSRLGKRKSMASSDLEDTKARPSKRTTRSNSNLKDTTSTKSLQSSTLPKSKKDSSTLNTMNRLPEKTTRTLTRQTKSKKIVSKPQNDSSQSKSKMGKSLQTSKQTVKLGKKTHYDHFQSGSNNELASRKRNLKSGRGQASSSGQKAPNIVDLKTQSIPLRRSSRLKS</sequence>
<dbReference type="Proteomes" id="UP000765509">
    <property type="component" value="Unassembled WGS sequence"/>
</dbReference>
<feature type="compositionally biased region" description="Low complexity" evidence="1">
    <location>
        <begin position="805"/>
        <end position="820"/>
    </location>
</feature>
<protein>
    <submittedName>
        <fullName evidence="2">Uncharacterized protein</fullName>
    </submittedName>
</protein>
<dbReference type="AlphaFoldDB" id="A0A9Q3EQI0"/>
<feature type="region of interest" description="Disordered" evidence="1">
    <location>
        <begin position="590"/>
        <end position="939"/>
    </location>
</feature>
<reference evidence="2" key="1">
    <citation type="submission" date="2021-03" db="EMBL/GenBank/DDBJ databases">
        <title>Draft genome sequence of rust myrtle Austropuccinia psidii MF-1, a brazilian biotype.</title>
        <authorList>
            <person name="Quecine M.C."/>
            <person name="Pachon D.M.R."/>
            <person name="Bonatelli M.L."/>
            <person name="Correr F.H."/>
            <person name="Franceschini L.M."/>
            <person name="Leite T.F."/>
            <person name="Margarido G.R.A."/>
            <person name="Almeida C.A."/>
            <person name="Ferrarezi J.A."/>
            <person name="Labate C.A."/>
        </authorList>
    </citation>
    <scope>NUCLEOTIDE SEQUENCE</scope>
    <source>
        <strain evidence="2">MF-1</strain>
    </source>
</reference>
<feature type="compositionally biased region" description="Polar residues" evidence="1">
    <location>
        <begin position="855"/>
        <end position="877"/>
    </location>
</feature>
<feature type="compositionally biased region" description="Polar residues" evidence="1">
    <location>
        <begin position="657"/>
        <end position="691"/>
    </location>
</feature>
<dbReference type="EMBL" id="AVOT02031647">
    <property type="protein sequence ID" value="MBW0525214.1"/>
    <property type="molecule type" value="Genomic_DNA"/>
</dbReference>
<feature type="compositionally biased region" description="Polar residues" evidence="1">
    <location>
        <begin position="630"/>
        <end position="644"/>
    </location>
</feature>
<evidence type="ECO:0000313" key="2">
    <source>
        <dbReference type="EMBL" id="MBW0525214.1"/>
    </source>
</evidence>
<name>A0A9Q3EQI0_9BASI</name>
<keyword evidence="3" id="KW-1185">Reference proteome</keyword>
<evidence type="ECO:0000313" key="3">
    <source>
        <dbReference type="Proteomes" id="UP000765509"/>
    </source>
</evidence>
<proteinExistence type="predicted"/>